<dbReference type="PROSITE" id="PS01180">
    <property type="entry name" value="CUB"/>
    <property type="match status" value="3"/>
</dbReference>
<feature type="compositionally biased region" description="Basic and acidic residues" evidence="3">
    <location>
        <begin position="1159"/>
        <end position="1177"/>
    </location>
</feature>
<dbReference type="SUPFAM" id="SSF49854">
    <property type="entry name" value="Spermadhesin, CUB domain"/>
    <property type="match status" value="4"/>
</dbReference>
<keyword evidence="4" id="KW-0472">Membrane</keyword>
<evidence type="ECO:0000256" key="4">
    <source>
        <dbReference type="SAM" id="Phobius"/>
    </source>
</evidence>
<feature type="transmembrane region" description="Helical" evidence="4">
    <location>
        <begin position="738"/>
        <end position="760"/>
    </location>
</feature>
<evidence type="ECO:0000259" key="5">
    <source>
        <dbReference type="PROSITE" id="PS01180"/>
    </source>
</evidence>
<feature type="transmembrane region" description="Helical" evidence="4">
    <location>
        <begin position="642"/>
        <end position="665"/>
    </location>
</feature>
<feature type="transmembrane region" description="Helical" evidence="4">
    <location>
        <begin position="912"/>
        <end position="935"/>
    </location>
</feature>
<proteinExistence type="predicted"/>
<keyword evidence="7" id="KW-1185">Reference proteome</keyword>
<dbReference type="AlphaFoldDB" id="A0A0L0DP48"/>
<feature type="domain" description="CUB" evidence="5">
    <location>
        <begin position="211"/>
        <end position="290"/>
    </location>
</feature>
<dbReference type="InterPro" id="IPR000859">
    <property type="entry name" value="CUB_dom"/>
</dbReference>
<dbReference type="GeneID" id="25570184"/>
<accession>A0A0L0DP48</accession>
<feature type="domain" description="CUB" evidence="5">
    <location>
        <begin position="329"/>
        <end position="442"/>
    </location>
</feature>
<organism evidence="6 7">
    <name type="scientific">Thecamonas trahens ATCC 50062</name>
    <dbReference type="NCBI Taxonomy" id="461836"/>
    <lineage>
        <taxon>Eukaryota</taxon>
        <taxon>Apusozoa</taxon>
        <taxon>Apusomonadida</taxon>
        <taxon>Apusomonadidae</taxon>
        <taxon>Thecamonas</taxon>
    </lineage>
</organism>
<dbReference type="PANTHER" id="PTHR24251">
    <property type="entry name" value="OVOCHYMASE-RELATED"/>
    <property type="match status" value="1"/>
</dbReference>
<keyword evidence="4" id="KW-0812">Transmembrane</keyword>
<dbReference type="RefSeq" id="XP_013754383.1">
    <property type="nucleotide sequence ID" value="XM_013898929.1"/>
</dbReference>
<feature type="transmembrane region" description="Helical" evidence="4">
    <location>
        <begin position="822"/>
        <end position="845"/>
    </location>
</feature>
<dbReference type="SUPFAM" id="SSF81296">
    <property type="entry name" value="E set domains"/>
    <property type="match status" value="1"/>
</dbReference>
<feature type="region of interest" description="Disordered" evidence="3">
    <location>
        <begin position="1033"/>
        <end position="1063"/>
    </location>
</feature>
<dbReference type="Gene3D" id="2.60.40.10">
    <property type="entry name" value="Immunoglobulins"/>
    <property type="match status" value="1"/>
</dbReference>
<feature type="transmembrane region" description="Helical" evidence="4">
    <location>
        <begin position="942"/>
        <end position="961"/>
    </location>
</feature>
<reference evidence="6 7" key="1">
    <citation type="submission" date="2010-05" db="EMBL/GenBank/DDBJ databases">
        <title>The Genome Sequence of Thecamonas trahens ATCC 50062.</title>
        <authorList>
            <consortium name="The Broad Institute Genome Sequencing Platform"/>
            <person name="Russ C."/>
            <person name="Cuomo C."/>
            <person name="Shea T."/>
            <person name="Young S.K."/>
            <person name="Zeng Q."/>
            <person name="Koehrsen M."/>
            <person name="Haas B."/>
            <person name="Borodovsky M."/>
            <person name="Guigo R."/>
            <person name="Alvarado L."/>
            <person name="Berlin A."/>
            <person name="Bochicchio J."/>
            <person name="Borenstein D."/>
            <person name="Chapman S."/>
            <person name="Chen Z."/>
            <person name="Freedman E."/>
            <person name="Gellesch M."/>
            <person name="Goldberg J."/>
            <person name="Griggs A."/>
            <person name="Gujja S."/>
            <person name="Heilman E."/>
            <person name="Heiman D."/>
            <person name="Hepburn T."/>
            <person name="Howarth C."/>
            <person name="Jen D."/>
            <person name="Larson L."/>
            <person name="Mehta T."/>
            <person name="Park D."/>
            <person name="Pearson M."/>
            <person name="Roberts A."/>
            <person name="Saif S."/>
            <person name="Shenoy N."/>
            <person name="Sisk P."/>
            <person name="Stolte C."/>
            <person name="Sykes S."/>
            <person name="Thomson T."/>
            <person name="Walk T."/>
            <person name="White J."/>
            <person name="Yandava C."/>
            <person name="Burger G."/>
            <person name="Gray M.W."/>
            <person name="Holland P.W.H."/>
            <person name="King N."/>
            <person name="Lang F.B.F."/>
            <person name="Roger A.J."/>
            <person name="Ruiz-Trillo I."/>
            <person name="Lander E."/>
            <person name="Nusbaum C."/>
        </authorList>
    </citation>
    <scope>NUCLEOTIDE SEQUENCE [LARGE SCALE GENOMIC DNA]</scope>
    <source>
        <strain evidence="6 7">ATCC 50062</strain>
    </source>
</reference>
<dbReference type="eggNOG" id="KOG4292">
    <property type="taxonomic scope" value="Eukaryota"/>
</dbReference>
<dbReference type="Gene3D" id="2.60.120.290">
    <property type="entry name" value="Spermadhesin, CUB domain"/>
    <property type="match status" value="4"/>
</dbReference>
<feature type="domain" description="CUB" evidence="5">
    <location>
        <begin position="93"/>
        <end position="201"/>
    </location>
</feature>
<dbReference type="Proteomes" id="UP000054408">
    <property type="component" value="Unassembled WGS sequence"/>
</dbReference>
<evidence type="ECO:0000256" key="3">
    <source>
        <dbReference type="SAM" id="MobiDB-lite"/>
    </source>
</evidence>
<feature type="transmembrane region" description="Helical" evidence="4">
    <location>
        <begin position="973"/>
        <end position="993"/>
    </location>
</feature>
<evidence type="ECO:0000256" key="1">
    <source>
        <dbReference type="ARBA" id="ARBA00022737"/>
    </source>
</evidence>
<feature type="transmembrane region" description="Helical" evidence="4">
    <location>
        <begin position="885"/>
        <end position="906"/>
    </location>
</feature>
<protein>
    <recommendedName>
        <fullName evidence="5">CUB domain-containing protein</fullName>
    </recommendedName>
</protein>
<dbReference type="Pfam" id="PF00431">
    <property type="entry name" value="CUB"/>
    <property type="match status" value="1"/>
</dbReference>
<dbReference type="InterPro" id="IPR013783">
    <property type="entry name" value="Ig-like_fold"/>
</dbReference>
<name>A0A0L0DP48_THETB</name>
<evidence type="ECO:0000313" key="7">
    <source>
        <dbReference type="Proteomes" id="UP000054408"/>
    </source>
</evidence>
<feature type="compositionally biased region" description="Low complexity" evidence="3">
    <location>
        <begin position="1034"/>
        <end position="1063"/>
    </location>
</feature>
<evidence type="ECO:0000256" key="2">
    <source>
        <dbReference type="ARBA" id="ARBA00023157"/>
    </source>
</evidence>
<dbReference type="SMART" id="SM00042">
    <property type="entry name" value="CUB"/>
    <property type="match status" value="3"/>
</dbReference>
<dbReference type="InterPro" id="IPR014756">
    <property type="entry name" value="Ig_E-set"/>
</dbReference>
<keyword evidence="1" id="KW-0677">Repeat</keyword>
<gene>
    <name evidence="6" type="ORF">AMSG_12270</name>
</gene>
<evidence type="ECO:0000313" key="6">
    <source>
        <dbReference type="EMBL" id="KNC53811.1"/>
    </source>
</evidence>
<sequence>MRPSLVVSGLTINSFDLESLFDYIMIYDGDNAAAPVIGMLSGTTPSTTVFVSSGPSMYVGLYADSGTFGAGVDFDYVVVSSAATTTLGPFRHCGTEITAASGTIGVPAVGHEYYPPFLECIVTLTVPSGAVELSFPLFSIEADFDLLRVFDGPTIQSDMIGAWSATPPPASVKASQASVTLYFMSDYETFDLGFQVSWSSGAGAAAPTPACAGLTTVTSTGVSIESHTPYTGNYAPYSHCAWHLTSVDATKLVSITFSTFVTLDDTDYVYFYDGPDDKSPLTIRSLSGPYLYIVFDADDFGQFAGFTGSWSLVPASPAPPAPPPDGPNCVGHQRITVPPGGSGTISMPDPITSANYALNLLCSWTLVAASGTIRITYTIHDLGGGDYCSIKDGERLNSVPQVTTISSSVPFVFETTGSTATIDFVSDSGGSSDGFVFNYDNILPPAPPPPPNPPPPTPKVITPRVVSAAPSLSPLAGGVVFTLTGTGFDAGLTAVLATATSPTLAVNVSDDGQQLTFLAPPHPVAEYVALEMVHPTGGKGVTDVFYTDDCPEPGWFGVGASCRPCPAGGICPGGNRVWPQPGFWTPDEGAGYVIECKPPSERCAGGRQSSCGPEYAGRECAQCAPEHYRDGTLCVSCPPSKAVLVALIMANVIFYSLVLLAMLTLSDKHLGVAVSVLEVAQFVRGSQQVASVATAEPLATVYRLLALSAMDAESFLQPGCSIASSFVVRFWASVSIGYGTMVAMLVAILALRLALAMWGFTGLAEFYKHRIFRAATILFSLLYLVAASSSFAGVFCTADNEGVWRLVAEPELVCWSADHMPIFLVSLVIMLVHTLVGVVAVFVWLGRFSSALDAAYLPATSALVKASWTRTDFVIRYGQFFEAYVVWWGGALHYLFLLSLASTSVFAQKHNLAQLGVSLGASVIYLAAIIIWHPFRQRWREALVVAFLVLASAIQVSSYLISEKPSLRPPVSYSLMGIFAMAVILLGAFFYTLRRKARARVGPTKDDPSVLASATTSNASNTFTTVVEVFDPPSSSASASTTLSSSSSTSSTRTSCRGNTVTSTTEVTPVVRFELDGGLAVSSDDDELVDVGVVSAARLALPAAARTKASLKTMRHSQSAVSPREIGGLRNLNNFRNMRHVESMKVPPSRQATRSVSAPDRDGRGRQTSASRDRAAR</sequence>
<feature type="transmembrane region" description="Helical" evidence="4">
    <location>
        <begin position="772"/>
        <end position="795"/>
    </location>
</feature>
<dbReference type="STRING" id="461836.A0A0L0DP48"/>
<feature type="region of interest" description="Disordered" evidence="3">
    <location>
        <begin position="1142"/>
        <end position="1177"/>
    </location>
</feature>
<dbReference type="EMBL" id="GL349482">
    <property type="protein sequence ID" value="KNC53811.1"/>
    <property type="molecule type" value="Genomic_DNA"/>
</dbReference>
<keyword evidence="2" id="KW-1015">Disulfide bond</keyword>
<keyword evidence="4" id="KW-1133">Transmembrane helix</keyword>
<dbReference type="InterPro" id="IPR035914">
    <property type="entry name" value="Sperma_CUB_dom_sf"/>
</dbReference>
<dbReference type="OrthoDB" id="5212126at2759"/>
<dbReference type="CDD" id="cd00041">
    <property type="entry name" value="CUB"/>
    <property type="match status" value="4"/>
</dbReference>